<dbReference type="Pfam" id="PF00884">
    <property type="entry name" value="Sulfatase"/>
    <property type="match status" value="1"/>
</dbReference>
<dbReference type="SUPFAM" id="SSF53649">
    <property type="entry name" value="Alkaline phosphatase-like"/>
    <property type="match status" value="1"/>
</dbReference>
<dbReference type="InterPro" id="IPR058130">
    <property type="entry name" value="PEA_transf_C"/>
</dbReference>
<name>A0A9D1X962_9BACT</name>
<dbReference type="Proteomes" id="UP000886740">
    <property type="component" value="Unassembled WGS sequence"/>
</dbReference>
<keyword evidence="4 7" id="KW-0812">Transmembrane</keyword>
<evidence type="ECO:0000259" key="8">
    <source>
        <dbReference type="Pfam" id="PF00884"/>
    </source>
</evidence>
<gene>
    <name evidence="9" type="ORF">H9977_09540</name>
</gene>
<feature type="transmembrane region" description="Helical" evidence="7">
    <location>
        <begin position="115"/>
        <end position="136"/>
    </location>
</feature>
<comment type="caution">
    <text evidence="9">The sequence shown here is derived from an EMBL/GenBank/DDBJ whole genome shotgun (WGS) entry which is preliminary data.</text>
</comment>
<dbReference type="InterPro" id="IPR017850">
    <property type="entry name" value="Alkaline_phosphatase_core_sf"/>
</dbReference>
<dbReference type="GO" id="GO:0005886">
    <property type="term" value="C:plasma membrane"/>
    <property type="evidence" value="ECO:0007669"/>
    <property type="project" value="UniProtKB-SubCell"/>
</dbReference>
<dbReference type="CDD" id="cd16017">
    <property type="entry name" value="LptA"/>
    <property type="match status" value="1"/>
</dbReference>
<proteinExistence type="predicted"/>
<dbReference type="EMBL" id="DXEL01000066">
    <property type="protein sequence ID" value="HIX75257.1"/>
    <property type="molecule type" value="Genomic_DNA"/>
</dbReference>
<sequence length="511" mass="58217">MEYAKNWRFHLFVTALTLFYGLAFAFSEFYGSPASGVKDFFILLAQWGVVVAATYGLMLLLALNRWVFALLFTPMTLCCAILTYFRYTANITLTPMIIELCLVNDVRTGLTLVDLPLIVVMLAALGISIVSIIIRFRYIIMPSLWPNLLGGLFVVALFNLFVPKLARPVSGRMPYSLYYNVKRYLSERAAISEKRTTFADQPVCASDSMTVVLVIGESLRADHLQINGYGRETTPHLMRDSLVVSFPHIYTEECFTHTSIPLMLTRADSVHPGRAYTEPSFISLFKQAGYRTAWLANQGRVESYAYFMGECDTLAYANSGKTSYVFGKWLDGDLLPLYDEELGRDEPRQLILLHSIGSHWWYESHYTDEFRRYTPVIRSKVVSSCTDEELVNSYDNTILYSDLIWASLIDRLRDRMAVLIYLSDHGESLGEDGLYLHGVEHPTLRYPACFVWTSERYARKYPERVAALRENSARHYRTDFLFHSILSGADIRSGYIAGDLDIFSSLTDSLP</sequence>
<comment type="subcellular location">
    <subcellularLocation>
        <location evidence="1">Cell membrane</location>
        <topology evidence="1">Multi-pass membrane protein</topology>
    </subcellularLocation>
</comment>
<keyword evidence="6 7" id="KW-0472">Membrane</keyword>
<dbReference type="Gene3D" id="3.40.720.10">
    <property type="entry name" value="Alkaline Phosphatase, subunit A"/>
    <property type="match status" value="1"/>
</dbReference>
<reference evidence="9" key="1">
    <citation type="journal article" date="2021" name="PeerJ">
        <title>Extensive microbial diversity within the chicken gut microbiome revealed by metagenomics and culture.</title>
        <authorList>
            <person name="Gilroy R."/>
            <person name="Ravi A."/>
            <person name="Getino M."/>
            <person name="Pursley I."/>
            <person name="Horton D.L."/>
            <person name="Alikhan N.F."/>
            <person name="Baker D."/>
            <person name="Gharbi K."/>
            <person name="Hall N."/>
            <person name="Watson M."/>
            <person name="Adriaenssens E.M."/>
            <person name="Foster-Nyarko E."/>
            <person name="Jarju S."/>
            <person name="Secka A."/>
            <person name="Antonio M."/>
            <person name="Oren A."/>
            <person name="Chaudhuri R.R."/>
            <person name="La Ragione R."/>
            <person name="Hildebrand F."/>
            <person name="Pallen M.J."/>
        </authorList>
    </citation>
    <scope>NUCLEOTIDE SEQUENCE</scope>
    <source>
        <strain evidence="9">ChiGjej6B6-14162</strain>
    </source>
</reference>
<feature type="transmembrane region" description="Helical" evidence="7">
    <location>
        <begin position="41"/>
        <end position="61"/>
    </location>
</feature>
<evidence type="ECO:0000256" key="5">
    <source>
        <dbReference type="ARBA" id="ARBA00022989"/>
    </source>
</evidence>
<feature type="domain" description="Sulfatase N-terminal" evidence="8">
    <location>
        <begin position="210"/>
        <end position="490"/>
    </location>
</feature>
<dbReference type="GO" id="GO:0016776">
    <property type="term" value="F:phosphotransferase activity, phosphate group as acceptor"/>
    <property type="evidence" value="ECO:0007669"/>
    <property type="project" value="TreeGrafter"/>
</dbReference>
<evidence type="ECO:0000256" key="4">
    <source>
        <dbReference type="ARBA" id="ARBA00022692"/>
    </source>
</evidence>
<feature type="transmembrane region" description="Helical" evidence="7">
    <location>
        <begin position="148"/>
        <end position="166"/>
    </location>
</feature>
<evidence type="ECO:0000256" key="2">
    <source>
        <dbReference type="ARBA" id="ARBA00022475"/>
    </source>
</evidence>
<evidence type="ECO:0000256" key="3">
    <source>
        <dbReference type="ARBA" id="ARBA00022679"/>
    </source>
</evidence>
<evidence type="ECO:0000256" key="6">
    <source>
        <dbReference type="ARBA" id="ARBA00023136"/>
    </source>
</evidence>
<evidence type="ECO:0000256" key="7">
    <source>
        <dbReference type="SAM" id="Phobius"/>
    </source>
</evidence>
<protein>
    <submittedName>
        <fullName evidence="9">Phosphoethanolamine transferase</fullName>
    </submittedName>
</protein>
<feature type="transmembrane region" description="Helical" evidence="7">
    <location>
        <begin position="68"/>
        <end position="87"/>
    </location>
</feature>
<organism evidence="9 10">
    <name type="scientific">Candidatus Parabacteroides intestinipullorum</name>
    <dbReference type="NCBI Taxonomy" id="2838723"/>
    <lineage>
        <taxon>Bacteria</taxon>
        <taxon>Pseudomonadati</taxon>
        <taxon>Bacteroidota</taxon>
        <taxon>Bacteroidia</taxon>
        <taxon>Bacteroidales</taxon>
        <taxon>Tannerellaceae</taxon>
        <taxon>Parabacteroides</taxon>
    </lineage>
</organism>
<dbReference type="AlphaFoldDB" id="A0A9D1X962"/>
<reference evidence="9" key="2">
    <citation type="submission" date="2021-04" db="EMBL/GenBank/DDBJ databases">
        <authorList>
            <person name="Gilroy R."/>
        </authorList>
    </citation>
    <scope>NUCLEOTIDE SEQUENCE</scope>
    <source>
        <strain evidence="9">ChiGjej6B6-14162</strain>
    </source>
</reference>
<keyword evidence="5 7" id="KW-1133">Transmembrane helix</keyword>
<dbReference type="PANTHER" id="PTHR30443:SF0">
    <property type="entry name" value="PHOSPHOETHANOLAMINE TRANSFERASE EPTA"/>
    <property type="match status" value="1"/>
</dbReference>
<evidence type="ECO:0000313" key="9">
    <source>
        <dbReference type="EMBL" id="HIX75257.1"/>
    </source>
</evidence>
<dbReference type="PANTHER" id="PTHR30443">
    <property type="entry name" value="INNER MEMBRANE PROTEIN"/>
    <property type="match status" value="1"/>
</dbReference>
<dbReference type="InterPro" id="IPR000917">
    <property type="entry name" value="Sulfatase_N"/>
</dbReference>
<accession>A0A9D1X962</accession>
<evidence type="ECO:0000256" key="1">
    <source>
        <dbReference type="ARBA" id="ARBA00004651"/>
    </source>
</evidence>
<keyword evidence="2" id="KW-1003">Cell membrane</keyword>
<evidence type="ECO:0000313" key="10">
    <source>
        <dbReference type="Proteomes" id="UP000886740"/>
    </source>
</evidence>
<dbReference type="InterPro" id="IPR040423">
    <property type="entry name" value="PEA_transferase"/>
</dbReference>
<keyword evidence="3 9" id="KW-0808">Transferase</keyword>
<dbReference type="GO" id="GO:0009244">
    <property type="term" value="P:lipopolysaccharide core region biosynthetic process"/>
    <property type="evidence" value="ECO:0007669"/>
    <property type="project" value="TreeGrafter"/>
</dbReference>